<keyword evidence="1" id="KW-0175">Coiled coil</keyword>
<protein>
    <recommendedName>
        <fullName evidence="6">DUF547 domain-containing protein</fullName>
    </recommendedName>
</protein>
<evidence type="ECO:0000313" key="4">
    <source>
        <dbReference type="EMBL" id="KAK4340303.1"/>
    </source>
</evidence>
<proteinExistence type="predicted"/>
<gene>
    <name evidence="4" type="ORF">RND71_041765</name>
</gene>
<feature type="coiled-coil region" evidence="1">
    <location>
        <begin position="85"/>
        <end position="112"/>
    </location>
</feature>
<dbReference type="GO" id="GO:0004523">
    <property type="term" value="F:RNA-DNA hybrid ribonuclease activity"/>
    <property type="evidence" value="ECO:0007669"/>
    <property type="project" value="InterPro"/>
</dbReference>
<dbReference type="Pfam" id="PF13456">
    <property type="entry name" value="RVT_3"/>
    <property type="match status" value="1"/>
</dbReference>
<dbReference type="PANTHER" id="PTHR23054">
    <property type="entry name" value="TERNARY COMPLEX FACTOR MIP1, LEUCINE-ZIPPER-RELATED"/>
    <property type="match status" value="1"/>
</dbReference>
<comment type="caution">
    <text evidence="4">The sequence shown here is derived from an EMBL/GenBank/DDBJ whole genome shotgun (WGS) entry which is preliminary data.</text>
</comment>
<evidence type="ECO:0000256" key="1">
    <source>
        <dbReference type="SAM" id="Coils"/>
    </source>
</evidence>
<evidence type="ECO:0000259" key="3">
    <source>
        <dbReference type="Pfam" id="PF13456"/>
    </source>
</evidence>
<sequence>MTTEEEKIEFRKSSYHLNLDTVLEKNYIALKKRQLHGGKHHDSTKEDINPAHEDLVREITLLELDIICLEKYLLSMYRKTFAKRVESLSMKVDTTNNEMKFAEVKLQNSELKENPNTNTCPILPALSNPINEQKLVDSTILRCHSSLSHAACSFRASPSVAALADAVDSYHSMPLSMLEHAQPSTSNGSLAEHHVTNCSNHYHNSPSWLSEEMIKCISAIYSQLADPPFFSHDLSSSPISVSSSTLESFPQAQSDMHQCIENSSSDSLNNPFHFEDSKGFCGFLVRMVEVQGLCRDSQSLDGVEQMLKQFRCLVTKLEEVAPKEMRHEEKLAFWINVHNALVMHAFVVHGIPKSHLKRASLLLKSAYNIGGNTVSVDMIQNSILRCQLPRPGQWLQSLFFTKQRFKAGDARKGYAIEHPDPRLRFALCSGNHSDPVLRLYTSKRVFEELEVAKDDYIQANIRVHKEQKLVLPKNVESYIKEVNLSSSGLFETIELALPSYLRKNFQQPEQRKLWKKIDWIPHNFTFRYLISSELVESELDLVVKIVSNSVSTGSVTISINKIGRFGSRTSDILLQRVLCTACGADEESVLHVLRNCIHARAIWVRILDPHDMSRFFALDIYDWLTDNLMSKFIGVTNDDWRIFFGKHIRSFGWSPPSVGWVALNTNGALQRSISMGTAGGVFRDSDSRWLEGFSVKIRVCTPFRAELWGVLTGLQEFWDRGDAELPCKLIMLV</sequence>
<feature type="domain" description="RNase H type-1" evidence="3">
    <location>
        <begin position="664"/>
        <end position="721"/>
    </location>
</feature>
<dbReference type="AlphaFoldDB" id="A0AAE1QVD6"/>
<dbReference type="CDD" id="cd06222">
    <property type="entry name" value="RNase_H_like"/>
    <property type="match status" value="1"/>
</dbReference>
<name>A0AAE1QVD6_9SOLA</name>
<evidence type="ECO:0000259" key="2">
    <source>
        <dbReference type="Pfam" id="PF04784"/>
    </source>
</evidence>
<dbReference type="EMBL" id="JAVYJV010000023">
    <property type="protein sequence ID" value="KAK4340303.1"/>
    <property type="molecule type" value="Genomic_DNA"/>
</dbReference>
<reference evidence="4" key="1">
    <citation type="submission" date="2023-12" db="EMBL/GenBank/DDBJ databases">
        <title>Genome assembly of Anisodus tanguticus.</title>
        <authorList>
            <person name="Wang Y.-J."/>
        </authorList>
    </citation>
    <scope>NUCLEOTIDE SEQUENCE</scope>
    <source>
        <strain evidence="4">KB-2021</strain>
        <tissue evidence="4">Leaf</tissue>
    </source>
</reference>
<dbReference type="GO" id="GO:0003676">
    <property type="term" value="F:nucleic acid binding"/>
    <property type="evidence" value="ECO:0007669"/>
    <property type="project" value="InterPro"/>
</dbReference>
<dbReference type="InterPro" id="IPR006869">
    <property type="entry name" value="DUF547"/>
</dbReference>
<dbReference type="Proteomes" id="UP001291623">
    <property type="component" value="Unassembled WGS sequence"/>
</dbReference>
<dbReference type="Pfam" id="PF04784">
    <property type="entry name" value="DUF547"/>
    <property type="match status" value="1"/>
</dbReference>
<keyword evidence="5" id="KW-1185">Reference proteome</keyword>
<evidence type="ECO:0008006" key="6">
    <source>
        <dbReference type="Google" id="ProtNLM"/>
    </source>
</evidence>
<dbReference type="InterPro" id="IPR044730">
    <property type="entry name" value="RNase_H-like_dom_plant"/>
</dbReference>
<feature type="domain" description="DUF547" evidence="2">
    <location>
        <begin position="323"/>
        <end position="457"/>
    </location>
</feature>
<dbReference type="InterPro" id="IPR002156">
    <property type="entry name" value="RNaseH_domain"/>
</dbReference>
<dbReference type="PANTHER" id="PTHR23054:SF59">
    <property type="entry name" value="DUF547 DOMAIN-CONTAINING PROTEIN"/>
    <property type="match status" value="1"/>
</dbReference>
<accession>A0AAE1QVD6</accession>
<evidence type="ECO:0000313" key="5">
    <source>
        <dbReference type="Proteomes" id="UP001291623"/>
    </source>
</evidence>
<organism evidence="4 5">
    <name type="scientific">Anisodus tanguticus</name>
    <dbReference type="NCBI Taxonomy" id="243964"/>
    <lineage>
        <taxon>Eukaryota</taxon>
        <taxon>Viridiplantae</taxon>
        <taxon>Streptophyta</taxon>
        <taxon>Embryophyta</taxon>
        <taxon>Tracheophyta</taxon>
        <taxon>Spermatophyta</taxon>
        <taxon>Magnoliopsida</taxon>
        <taxon>eudicotyledons</taxon>
        <taxon>Gunneridae</taxon>
        <taxon>Pentapetalae</taxon>
        <taxon>asterids</taxon>
        <taxon>lamiids</taxon>
        <taxon>Solanales</taxon>
        <taxon>Solanaceae</taxon>
        <taxon>Solanoideae</taxon>
        <taxon>Hyoscyameae</taxon>
        <taxon>Anisodus</taxon>
    </lineage>
</organism>